<evidence type="ECO:0000256" key="5">
    <source>
        <dbReference type="ARBA" id="ARBA00023242"/>
    </source>
</evidence>
<dbReference type="GO" id="GO:0030692">
    <property type="term" value="C:Noc4p-Nop14p complex"/>
    <property type="evidence" value="ECO:0007669"/>
    <property type="project" value="TreeGrafter"/>
</dbReference>
<keyword evidence="3" id="KW-0690">Ribosome biogenesis</keyword>
<keyword evidence="5" id="KW-0539">Nucleus</keyword>
<feature type="compositionally biased region" description="Basic residues" evidence="7">
    <location>
        <begin position="1"/>
        <end position="11"/>
    </location>
</feature>
<dbReference type="Pfam" id="PF04147">
    <property type="entry name" value="Nop14"/>
    <property type="match status" value="1"/>
</dbReference>
<evidence type="ECO:0000256" key="1">
    <source>
        <dbReference type="ARBA" id="ARBA00004604"/>
    </source>
</evidence>
<comment type="caution">
    <text evidence="8">The sequence shown here is derived from an EMBL/GenBank/DDBJ whole genome shotgun (WGS) entry which is preliminary data.</text>
</comment>
<gene>
    <name evidence="8" type="ORF">BZG36_00196</name>
</gene>
<evidence type="ECO:0008006" key="10">
    <source>
        <dbReference type="Google" id="ProtNLM"/>
    </source>
</evidence>
<feature type="region of interest" description="Disordered" evidence="7">
    <location>
        <begin position="315"/>
        <end position="447"/>
    </location>
</feature>
<dbReference type="GO" id="GO:0032040">
    <property type="term" value="C:small-subunit processome"/>
    <property type="evidence" value="ECO:0007669"/>
    <property type="project" value="InterPro"/>
</dbReference>
<feature type="compositionally biased region" description="Basic and acidic residues" evidence="7">
    <location>
        <begin position="315"/>
        <end position="324"/>
    </location>
</feature>
<evidence type="ECO:0000313" key="9">
    <source>
        <dbReference type="Proteomes" id="UP000242875"/>
    </source>
</evidence>
<keyword evidence="4" id="KW-0698">rRNA processing</keyword>
<name>A0A261Y8R8_9FUNG</name>
<sequence length="886" mass="100681">MAKGSALKRLKQTLSTAGVIGPQKKSKKGNPKDRPKVDPSIASPFDTRTTKTKFDVLGKNKKSTKGKPAVSRQLGEEKRRKTLLQEMQRKHKAGGLIDRRIGENDPHLNPEEKMLERFTRERRAHVTSLYNLEESGDLTHYGQSLAGMDDFDDAGLGMSDDEGGIEDTIVSKMHFGGFGDDEDEGEDDEGRKKSKAEIMKEVIAKSKFHKASRYAYERQREKEEDEEKMHQLDDELGDIQQFLELSKPVRRPLPSQNAAFSKAEDLREQLKAEEPANEEVEADDYDTFVREMALDRRAAPTDRLKMDEEIAAEEKEKLEKAELARKRRMQGLEVGEEADGPRKKRKAPQADDLEDDFAQAEDASDFLGEGLQTDAAPGEEDVDEDEEGEEDEEEEDVDVSSDDGADDSDLELTSNNKPVQHDTVEKSESVAEGSKAEEANGKQDAKQSEVPYVFPCPADHASFLRILKPLRLVDQPLVVFRIRTLYHIKLAAENRAKLERFFDVLVDHVSYLLQRHPNVTTLKVINKLTKQLFDMVQTMPEHATESMLNRLDEMHKELLPDSSVGQAAWPDLSQLAQLRLLGLILPTSDYHHKAVTPAVLLMGQLLSQTKLQNVKDVIRGLMLCQIFLDYQAYSKRFVPEVGNYLALVMGMFLWTDDEDGGLKGLFPTKQNDIGSLAITNQDISDVPPIYLTQMDPSTDADDQAKCQILSTALHLVCVYIDLFSSNAALVELVTPLKRMTERLTDLSLPQFLQTRVKTVDDRLTKQIKFASEKRQKTPIAMQAHKPIPIATYLPKFEEGYSLEKRYDPDYERSQAAKLKSQYKKERKGAIRELRKDAAFVARERLRDQKAKDEVYKQKMSKAMSILEQEQGEKNKEERERQKRKKR</sequence>
<feature type="region of interest" description="Disordered" evidence="7">
    <location>
        <begin position="1"/>
        <end position="79"/>
    </location>
</feature>
<comment type="subcellular location">
    <subcellularLocation>
        <location evidence="1">Nucleus</location>
        <location evidence="1">Nucleolus</location>
    </subcellularLocation>
</comment>
<feature type="compositionally biased region" description="Basic and acidic residues" evidence="7">
    <location>
        <begin position="262"/>
        <end position="274"/>
    </location>
</feature>
<dbReference type="Proteomes" id="UP000242875">
    <property type="component" value="Unassembled WGS sequence"/>
</dbReference>
<evidence type="ECO:0000256" key="7">
    <source>
        <dbReference type="SAM" id="MobiDB-lite"/>
    </source>
</evidence>
<organism evidence="8 9">
    <name type="scientific">Bifiguratus adelaidae</name>
    <dbReference type="NCBI Taxonomy" id="1938954"/>
    <lineage>
        <taxon>Eukaryota</taxon>
        <taxon>Fungi</taxon>
        <taxon>Fungi incertae sedis</taxon>
        <taxon>Mucoromycota</taxon>
        <taxon>Mucoromycotina</taxon>
        <taxon>Endogonomycetes</taxon>
        <taxon>Endogonales</taxon>
        <taxon>Endogonales incertae sedis</taxon>
        <taxon>Bifiguratus</taxon>
    </lineage>
</organism>
<reference evidence="8 9" key="1">
    <citation type="journal article" date="2017" name="Mycologia">
        <title>Bifiguratus adelaidae, gen. et sp. nov., a new member of Mucoromycotina in endophytic and soil-dwelling habitats.</title>
        <authorList>
            <person name="Torres-Cruz T.J."/>
            <person name="Billingsley Tobias T.L."/>
            <person name="Almatruk M."/>
            <person name="Hesse C."/>
            <person name="Kuske C.R."/>
            <person name="Desiro A."/>
            <person name="Benucci G.M."/>
            <person name="Bonito G."/>
            <person name="Stajich J.E."/>
            <person name="Dunlap C."/>
            <person name="Arnold A.E."/>
            <person name="Porras-Alfaro A."/>
        </authorList>
    </citation>
    <scope>NUCLEOTIDE SEQUENCE [LARGE SCALE GENOMIC DNA]</scope>
    <source>
        <strain evidence="8 9">AZ0501</strain>
    </source>
</reference>
<dbReference type="PANTHER" id="PTHR23183">
    <property type="entry name" value="NOP14"/>
    <property type="match status" value="1"/>
</dbReference>
<evidence type="ECO:0000256" key="6">
    <source>
        <dbReference type="ARBA" id="ARBA00024695"/>
    </source>
</evidence>
<dbReference type="PANTHER" id="PTHR23183:SF0">
    <property type="entry name" value="NUCLEOLAR PROTEIN 14"/>
    <property type="match status" value="1"/>
</dbReference>
<protein>
    <recommendedName>
        <fullName evidence="10">Nop14-like protein</fullName>
    </recommendedName>
</protein>
<dbReference type="OrthoDB" id="441771at2759"/>
<dbReference type="EMBL" id="MVBO01000001">
    <property type="protein sequence ID" value="OZJ06989.1"/>
    <property type="molecule type" value="Genomic_DNA"/>
</dbReference>
<evidence type="ECO:0000256" key="3">
    <source>
        <dbReference type="ARBA" id="ARBA00022517"/>
    </source>
</evidence>
<evidence type="ECO:0000313" key="8">
    <source>
        <dbReference type="EMBL" id="OZJ06989.1"/>
    </source>
</evidence>
<feature type="region of interest" description="Disordered" evidence="7">
    <location>
        <begin position="848"/>
        <end position="886"/>
    </location>
</feature>
<feature type="compositionally biased region" description="Acidic residues" evidence="7">
    <location>
        <begin position="275"/>
        <end position="286"/>
    </location>
</feature>
<evidence type="ECO:0000256" key="2">
    <source>
        <dbReference type="ARBA" id="ARBA00007466"/>
    </source>
</evidence>
<feature type="region of interest" description="Disordered" evidence="7">
    <location>
        <begin position="176"/>
        <end position="195"/>
    </location>
</feature>
<accession>A0A261Y8R8</accession>
<feature type="compositionally biased region" description="Acidic residues" evidence="7">
    <location>
        <begin position="179"/>
        <end position="188"/>
    </location>
</feature>
<dbReference type="GO" id="GO:0030490">
    <property type="term" value="P:maturation of SSU-rRNA"/>
    <property type="evidence" value="ECO:0007669"/>
    <property type="project" value="TreeGrafter"/>
</dbReference>
<feature type="compositionally biased region" description="Acidic residues" evidence="7">
    <location>
        <begin position="351"/>
        <end position="364"/>
    </location>
</feature>
<proteinExistence type="inferred from homology"/>
<evidence type="ECO:0000256" key="4">
    <source>
        <dbReference type="ARBA" id="ARBA00022552"/>
    </source>
</evidence>
<dbReference type="InterPro" id="IPR007276">
    <property type="entry name" value="Nop14"/>
</dbReference>
<feature type="compositionally biased region" description="Basic and acidic residues" evidence="7">
    <location>
        <begin position="870"/>
        <end position="880"/>
    </location>
</feature>
<feature type="region of interest" description="Disordered" evidence="7">
    <location>
        <begin position="213"/>
        <end position="286"/>
    </location>
</feature>
<comment type="similarity">
    <text evidence="2">Belongs to the NOP14 family.</text>
</comment>
<feature type="compositionally biased region" description="Acidic residues" evidence="7">
    <location>
        <begin position="377"/>
        <end position="410"/>
    </location>
</feature>
<feature type="compositionally biased region" description="Basic and acidic residues" evidence="7">
    <location>
        <begin position="48"/>
        <end position="58"/>
    </location>
</feature>
<feature type="compositionally biased region" description="Basic and acidic residues" evidence="7">
    <location>
        <begin position="419"/>
        <end position="447"/>
    </location>
</feature>
<keyword evidence="9" id="KW-1185">Reference proteome</keyword>
<feature type="compositionally biased region" description="Basic and acidic residues" evidence="7">
    <location>
        <begin position="215"/>
        <end position="233"/>
    </location>
</feature>
<dbReference type="AlphaFoldDB" id="A0A261Y8R8"/>
<comment type="function">
    <text evidence="6">Involved in nucleolar processing of pre-18S ribosomal RNA. Has a role in the nuclear export of 40S pre-ribosomal subunit to the cytoplasm.</text>
</comment>